<evidence type="ECO:0000256" key="2">
    <source>
        <dbReference type="SAM" id="Coils"/>
    </source>
</evidence>
<feature type="compositionally biased region" description="Pro residues" evidence="3">
    <location>
        <begin position="332"/>
        <end position="345"/>
    </location>
</feature>
<feature type="compositionally biased region" description="Basic and acidic residues" evidence="3">
    <location>
        <begin position="196"/>
        <end position="227"/>
    </location>
</feature>
<feature type="region of interest" description="Disordered" evidence="3">
    <location>
        <begin position="329"/>
        <end position="348"/>
    </location>
</feature>
<sequence length="772" mass="87984">MRHPTNGLNEDDLSRLTGSSSSSSSSTASTPSHDLSHHQCTLIPIVDPNCDNNTSISNLKTSEPFNSTYLPEIIDPLEWQKSRKRKERLDSTSSTTQDRKLVRSNSEELLPNPDNDHHDEVIRRVASHEDFQKKPLHENNRDENILKTIHENENNAKHQEQNGQFHFYKNQQQQNNNVTKPSRLDTSPARSHRVSPNRDHRTGSGKYKENDDSECEHEKRRSSERFCKSRAPPGRKSGNYKRSKYISKCRDRDENAYKYDISAMKHERRGFVSKFKMEERGRKEEATDGEKIHDYNDNNLIDFHMKNDYMDLGICPVISMPQLISQQQIALPPSPGLPPPTPPPTSQTAASYKIETIAEALPWDSSVQEDQTPVLCRRFAPFEEYGTDGGSKLAAIPSAVIANEASKSSSYRSFAKTENYKTCAVMPNMATAGHFQSPEERLKWVNKRLTALKKRVTQLEETFERNYGYRPSQVDKFNDKQIKNVLAEISKLRKEKHDLKLDPMMAMGVKISGGMDAEKKVAKMKETLKEIEVKLTEKRKEGNWSENLHSLTAEQLVLEKTALQHSLLYFESLYGRPTTREERDVVRSLYDRYRIIKRLVTRSLSIAGTVSGIPELPTILEHEAMAFTVEPLQQPSVDSTDTASSPDHPQLPPGVALGNLSSDSLSDSGSNQSRADSPSEMQTSGTNPQSGAPENIHTLSVDELWEQLEKVRDEKKELKRVIKEFEAMFEVQSGRKMLKADRRTMDDTYFQYKQKKAKVRLLQALIKKHISK</sequence>
<proteinExistence type="inferred from homology"/>
<dbReference type="Proteomes" id="UP000594454">
    <property type="component" value="Chromosome 1"/>
</dbReference>
<feature type="domain" description="FAM13A-like" evidence="4">
    <location>
        <begin position="701"/>
        <end position="769"/>
    </location>
</feature>
<feature type="coiled-coil region" evidence="2">
    <location>
        <begin position="442"/>
        <end position="541"/>
    </location>
</feature>
<evidence type="ECO:0000313" key="5">
    <source>
        <dbReference type="EMBL" id="CAD7076888.1"/>
    </source>
</evidence>
<dbReference type="OMA" id="FLCGMRH"/>
<dbReference type="OrthoDB" id="185175at2759"/>
<feature type="region of interest" description="Disordered" evidence="3">
    <location>
        <begin position="83"/>
        <end position="118"/>
    </location>
</feature>
<accession>A0A7R8YL93</accession>
<protein>
    <recommendedName>
        <fullName evidence="4">FAM13A-like domain-containing protein</fullName>
    </recommendedName>
</protein>
<dbReference type="PANTHER" id="PTHR15904:SF17">
    <property type="entry name" value="RHO-GAP DOMAIN-CONTAINING PROTEIN"/>
    <property type="match status" value="1"/>
</dbReference>
<keyword evidence="6" id="KW-1185">Reference proteome</keyword>
<feature type="compositionally biased region" description="Polar residues" evidence="3">
    <location>
        <begin position="178"/>
        <end position="189"/>
    </location>
</feature>
<dbReference type="AlphaFoldDB" id="A0A7R8YL93"/>
<evidence type="ECO:0000256" key="3">
    <source>
        <dbReference type="SAM" id="MobiDB-lite"/>
    </source>
</evidence>
<feature type="coiled-coil region" evidence="2">
    <location>
        <begin position="701"/>
        <end position="728"/>
    </location>
</feature>
<name>A0A7R8YL93_HERIL</name>
<reference evidence="5 6" key="1">
    <citation type="submission" date="2020-11" db="EMBL/GenBank/DDBJ databases">
        <authorList>
            <person name="Wallbank WR R."/>
            <person name="Pardo Diaz C."/>
            <person name="Kozak K."/>
            <person name="Martin S."/>
            <person name="Jiggins C."/>
            <person name="Moest M."/>
            <person name="Warren A I."/>
            <person name="Generalovic N T."/>
            <person name="Byers J.R.P. K."/>
            <person name="Montejo-Kovacevich G."/>
            <person name="Yen C E."/>
        </authorList>
    </citation>
    <scope>NUCLEOTIDE SEQUENCE [LARGE SCALE GENOMIC DNA]</scope>
</reference>
<dbReference type="EMBL" id="LR899009">
    <property type="protein sequence ID" value="CAD7076888.1"/>
    <property type="molecule type" value="Genomic_DNA"/>
</dbReference>
<feature type="compositionally biased region" description="Low complexity" evidence="3">
    <location>
        <begin position="658"/>
        <end position="671"/>
    </location>
</feature>
<feature type="region of interest" description="Disordered" evidence="3">
    <location>
        <begin position="635"/>
        <end position="695"/>
    </location>
</feature>
<dbReference type="InterPro" id="IPR039102">
    <property type="entry name" value="FAM13"/>
</dbReference>
<keyword evidence="2" id="KW-0175">Coiled coil</keyword>
<comment type="similarity">
    <text evidence="1">Belongs to the FAM13 family.</text>
</comment>
<dbReference type="InParanoid" id="A0A7R8YL93"/>
<evidence type="ECO:0000313" key="6">
    <source>
        <dbReference type="Proteomes" id="UP000594454"/>
    </source>
</evidence>
<feature type="region of interest" description="Disordered" evidence="3">
    <location>
        <begin position="172"/>
        <end position="241"/>
    </location>
</feature>
<dbReference type="InterPro" id="IPR059029">
    <property type="entry name" value="FAM13A_dom"/>
</dbReference>
<feature type="region of interest" description="Disordered" evidence="3">
    <location>
        <begin position="1"/>
        <end position="35"/>
    </location>
</feature>
<feature type="compositionally biased region" description="Polar residues" evidence="3">
    <location>
        <begin position="635"/>
        <end position="647"/>
    </location>
</feature>
<dbReference type="Pfam" id="PF26116">
    <property type="entry name" value="FAM13A"/>
    <property type="match status" value="1"/>
</dbReference>
<evidence type="ECO:0000256" key="1">
    <source>
        <dbReference type="ARBA" id="ARBA00007549"/>
    </source>
</evidence>
<organism evidence="5 6">
    <name type="scientific">Hermetia illucens</name>
    <name type="common">Black soldier fly</name>
    <dbReference type="NCBI Taxonomy" id="343691"/>
    <lineage>
        <taxon>Eukaryota</taxon>
        <taxon>Metazoa</taxon>
        <taxon>Ecdysozoa</taxon>
        <taxon>Arthropoda</taxon>
        <taxon>Hexapoda</taxon>
        <taxon>Insecta</taxon>
        <taxon>Pterygota</taxon>
        <taxon>Neoptera</taxon>
        <taxon>Endopterygota</taxon>
        <taxon>Diptera</taxon>
        <taxon>Brachycera</taxon>
        <taxon>Stratiomyomorpha</taxon>
        <taxon>Stratiomyidae</taxon>
        <taxon>Hermetiinae</taxon>
        <taxon>Hermetia</taxon>
    </lineage>
</organism>
<gene>
    <name evidence="5" type="ORF">HERILL_LOCUS277</name>
</gene>
<dbReference type="PANTHER" id="PTHR15904">
    <property type="entry name" value="FAM13"/>
    <property type="match status" value="1"/>
</dbReference>
<feature type="compositionally biased region" description="Low complexity" evidence="3">
    <location>
        <begin position="15"/>
        <end position="33"/>
    </location>
</feature>
<evidence type="ECO:0000259" key="4">
    <source>
        <dbReference type="Pfam" id="PF26116"/>
    </source>
</evidence>
<feature type="compositionally biased region" description="Polar residues" evidence="3">
    <location>
        <begin position="672"/>
        <end position="692"/>
    </location>
</feature>